<evidence type="ECO:0000256" key="2">
    <source>
        <dbReference type="SAM" id="Phobius"/>
    </source>
</evidence>
<feature type="domain" description="Tyrosine-protein kinase ephrin type A/B receptor-like" evidence="3">
    <location>
        <begin position="531"/>
        <end position="573"/>
    </location>
</feature>
<feature type="transmembrane region" description="Helical" evidence="2">
    <location>
        <begin position="766"/>
        <end position="790"/>
    </location>
</feature>
<feature type="region of interest" description="Disordered" evidence="1">
    <location>
        <begin position="507"/>
        <end position="528"/>
    </location>
</feature>
<feature type="non-terminal residue" evidence="4">
    <location>
        <position position="1"/>
    </location>
</feature>
<dbReference type="Proteomes" id="UP001178507">
    <property type="component" value="Unassembled WGS sequence"/>
</dbReference>
<reference evidence="4" key="1">
    <citation type="submission" date="2023-08" db="EMBL/GenBank/DDBJ databases">
        <authorList>
            <person name="Chen Y."/>
            <person name="Shah S."/>
            <person name="Dougan E. K."/>
            <person name="Thang M."/>
            <person name="Chan C."/>
        </authorList>
    </citation>
    <scope>NUCLEOTIDE SEQUENCE</scope>
</reference>
<dbReference type="EMBL" id="CAUJNA010003371">
    <property type="protein sequence ID" value="CAJ1400413.1"/>
    <property type="molecule type" value="Genomic_DNA"/>
</dbReference>
<feature type="transmembrane region" description="Helical" evidence="2">
    <location>
        <begin position="935"/>
        <end position="956"/>
    </location>
</feature>
<dbReference type="PANTHER" id="PTHR46967">
    <property type="entry name" value="INSULIN-LIKE GROWTH FACTOR BINDING PROTEIN,N-TERMINAL"/>
    <property type="match status" value="1"/>
</dbReference>
<dbReference type="SUPFAM" id="SSF53850">
    <property type="entry name" value="Periplasmic binding protein-like II"/>
    <property type="match status" value="1"/>
</dbReference>
<dbReference type="Gene3D" id="3.40.190.10">
    <property type="entry name" value="Periplasmic binding protein-like II"/>
    <property type="match status" value="2"/>
</dbReference>
<feature type="transmembrane region" description="Helical" evidence="2">
    <location>
        <begin position="708"/>
        <end position="727"/>
    </location>
</feature>
<keyword evidence="2" id="KW-1133">Transmembrane helix</keyword>
<feature type="compositionally biased region" description="Low complexity" evidence="1">
    <location>
        <begin position="1419"/>
        <end position="1428"/>
    </location>
</feature>
<proteinExistence type="predicted"/>
<name>A0AA36J6A7_9DINO</name>
<feature type="transmembrane region" description="Helical" evidence="2">
    <location>
        <begin position="675"/>
        <end position="696"/>
    </location>
</feature>
<dbReference type="Pfam" id="PF07699">
    <property type="entry name" value="Ephrin_rec_like"/>
    <property type="match status" value="2"/>
</dbReference>
<comment type="caution">
    <text evidence="4">The sequence shown here is derived from an EMBL/GenBank/DDBJ whole genome shotgun (WGS) entry which is preliminary data.</text>
</comment>
<protein>
    <recommendedName>
        <fullName evidence="3">Tyrosine-protein kinase ephrin type A/B receptor-like domain-containing protein</fullName>
    </recommendedName>
</protein>
<keyword evidence="5" id="KW-1185">Reference proteome</keyword>
<dbReference type="Gene3D" id="2.10.50.10">
    <property type="entry name" value="Tumor Necrosis Factor Receptor, subunit A, domain 2"/>
    <property type="match status" value="2"/>
</dbReference>
<dbReference type="InterPro" id="IPR009030">
    <property type="entry name" value="Growth_fac_rcpt_cys_sf"/>
</dbReference>
<feature type="transmembrane region" description="Helical" evidence="2">
    <location>
        <begin position="810"/>
        <end position="830"/>
    </location>
</feature>
<accession>A0AA36J6A7</accession>
<feature type="transmembrane region" description="Helical" evidence="2">
    <location>
        <begin position="968"/>
        <end position="987"/>
    </location>
</feature>
<dbReference type="Pfam" id="PF12974">
    <property type="entry name" value="Phosphonate-bd"/>
    <property type="match status" value="1"/>
</dbReference>
<feature type="domain" description="Tyrosine-protein kinase ephrin type A/B receptor-like" evidence="3">
    <location>
        <begin position="457"/>
        <end position="498"/>
    </location>
</feature>
<feature type="transmembrane region" description="Helical" evidence="2">
    <location>
        <begin position="999"/>
        <end position="1024"/>
    </location>
</feature>
<feature type="transmembrane region" description="Helical" evidence="2">
    <location>
        <begin position="910"/>
        <end position="929"/>
    </location>
</feature>
<organism evidence="4 5">
    <name type="scientific">Effrenium voratum</name>
    <dbReference type="NCBI Taxonomy" id="2562239"/>
    <lineage>
        <taxon>Eukaryota</taxon>
        <taxon>Sar</taxon>
        <taxon>Alveolata</taxon>
        <taxon>Dinophyceae</taxon>
        <taxon>Suessiales</taxon>
        <taxon>Symbiodiniaceae</taxon>
        <taxon>Effrenium</taxon>
    </lineage>
</organism>
<sequence length="1509" mass="165442">QGLEFEPLALDFDENFQLVGSGEIDFIYSNPAAYTCMAVEFGVQTVASLINFRKGNALGKFAGVIFTRWDSPFQTVEELRQARIEAVSLSGLGAMQLQQAELLEQGLDIMTDVPRITFAFNQNKIVQDVQNGDADVGFVRTDLIDRNVHNNLTRWEYFKVIGEKTDGSSFPFARSTDFTPEWPIGALTHVPDEIREQVGRALMSLDRFSSDPALSEPALQGNFASWTSPNNYFGLLEILQRVRYFDPNQGKCLRSSDEYTAIYCPPGYVKKARDQVFCPDCKEGYSCLCSPCAKLRDPEFVLQAELLSTSWKGNVDVEKLENRTFLADSCQRMATCVRVIAGQKLKLVLLDQIGADSRAKINAPLVDTVRFRMTNTELPKDATVQTAFVEGLSTEQYIFDTVVQGSGTQVIQIDINGAPAAMSPVIFEVEDPPLQEISCPVGHEASEEGACIVCPPGTVSLGGTAKCRPCDPGTMQAMAGQGNCEACSVGEFQPSSNAVGCLPCARGTSSRGKTGSRDCSPCEPGQEAPFNGSDRCTACKRGFYSEVEGSATCVPCSGGKGTTDQGSTSPSMCVCLAERRPVRDAAGFESCVDCGNGLSCPGQSQSYQKEGFWVDVMDEQRMTLGVYRCRNDLECPEGPLGTCAPGREGRACNNCMPWHRKGNKGACHPCEGLDILPLVWVSLGMFVLSCLAFFFIQTNLARLRLGQVTVFLTAGQVIMLMQLMAAVKNLNLAWTGPAIAVVEALSFLAFDINFMNLGCVVSADGAVLTFAWQLMAFPVFSVSMCTVWWLLGKGGRRPLRLADAFNVNGLILMTLFVTLTIVSLLPWQCISNPNGTFSMQTQPGVICFQSDEHFLLLIMSAVGIMMYPVPMLAVAIHATVMYPSYVSSGKGLLVVNRYRFIFERFRAKRYFFGVLYLFRNTFLAVIPVALASYPSLQICSLASVMLVGMIVQVKCWPWRTEVANYTDMLFSCAVMLFLVFAGPVLDFETDEDKGAYANFLSWSFVIVLGFALVTATTVAFVYVTRRLNPKKAYRIFLSHHKSAAGSLARFIKCIMNKHSPDKVFLDSDELQDLDSLFECVRSSVSWVVVLITPAVATRPWCIGELCTAYVNNVQICCVACDGACLLRSHRAQAMVNAWTSDQFQPLLAAGINEQVIESTLAHLNSLRHIPFTRLSSMENQETSILDIMKCCEMKRRHFVESGTSSQTARVIILTHTQAVEALSTSMILQMFLQQTLQEGVLAPRHREQLRTAFAKAEVVIILLHEGMLVDPEFAGMMLNIQEEDGMDGSASASVGVSLSMGKSLSNGSDRATRRPQLWQSLVTVSADSSFTFPGHEFYSSLAAQGLGSGSEFEHDGPKLCDAYKTIFKKIALPLSAHASESLIVHQVKEISQRVASVLDGGGLMGKTLTDRIRERRNSQHSSGSQSQSKRPAQLDWLSPRSDLEESRSLDILPEFGPIPSMDSSLFQTGASVPEEGVCADATSLQGLDDETPGALGALFMEEQLERHRF</sequence>
<gene>
    <name evidence="4" type="ORF">EVOR1521_LOCUS23753</name>
</gene>
<keyword evidence="2" id="KW-0812">Transmembrane</keyword>
<feature type="transmembrane region" description="Helical" evidence="2">
    <location>
        <begin position="854"/>
        <end position="876"/>
    </location>
</feature>
<dbReference type="PANTHER" id="PTHR46967:SF1">
    <property type="entry name" value="KERATIN-ASSOCIATED PROTEIN 16-1-LIKE"/>
    <property type="match status" value="1"/>
</dbReference>
<dbReference type="SMART" id="SM01411">
    <property type="entry name" value="Ephrin_rec_like"/>
    <property type="match status" value="3"/>
</dbReference>
<evidence type="ECO:0000313" key="4">
    <source>
        <dbReference type="EMBL" id="CAJ1400413.1"/>
    </source>
</evidence>
<evidence type="ECO:0000256" key="1">
    <source>
        <dbReference type="SAM" id="MobiDB-lite"/>
    </source>
</evidence>
<feature type="region of interest" description="Disordered" evidence="1">
    <location>
        <begin position="1413"/>
        <end position="1441"/>
    </location>
</feature>
<evidence type="ECO:0000313" key="5">
    <source>
        <dbReference type="Proteomes" id="UP001178507"/>
    </source>
</evidence>
<dbReference type="InterPro" id="IPR011641">
    <property type="entry name" value="Tyr-kin_ephrin_A/B_rcpt-like"/>
</dbReference>
<evidence type="ECO:0000259" key="3">
    <source>
        <dbReference type="Pfam" id="PF07699"/>
    </source>
</evidence>
<keyword evidence="2" id="KW-0472">Membrane</keyword>
<dbReference type="SUPFAM" id="SSF57184">
    <property type="entry name" value="Growth factor receptor domain"/>
    <property type="match status" value="1"/>
</dbReference>